<dbReference type="FunFam" id="2.40.128.180:FF:000001">
    <property type="entry name" value="Fas apoptotic inhibitory molecule 1"/>
    <property type="match status" value="1"/>
</dbReference>
<protein>
    <recommendedName>
        <fullName evidence="3">Fas apoptotic inhibitory molecule 1</fullName>
    </recommendedName>
</protein>
<dbReference type="GO" id="GO:1902042">
    <property type="term" value="P:negative regulation of extrinsic apoptotic signaling pathway via death domain receptors"/>
    <property type="evidence" value="ECO:0007669"/>
    <property type="project" value="TreeGrafter"/>
</dbReference>
<dbReference type="PANTHER" id="PTHR13088:SF3">
    <property type="entry name" value="FAS APOPTOTIC INHIBITORY MOLECULE 1"/>
    <property type="match status" value="1"/>
</dbReference>
<evidence type="ECO:0000313" key="2">
    <source>
        <dbReference type="Proteomes" id="UP000270094"/>
    </source>
</evidence>
<dbReference type="InterPro" id="IPR010695">
    <property type="entry name" value="FAIM1"/>
</dbReference>
<name>A0A3P7J432_STRVU</name>
<organism evidence="1 2">
    <name type="scientific">Strongylus vulgaris</name>
    <name type="common">Blood worm</name>
    <dbReference type="NCBI Taxonomy" id="40348"/>
    <lineage>
        <taxon>Eukaryota</taxon>
        <taxon>Metazoa</taxon>
        <taxon>Ecdysozoa</taxon>
        <taxon>Nematoda</taxon>
        <taxon>Chromadorea</taxon>
        <taxon>Rhabditida</taxon>
        <taxon>Rhabditina</taxon>
        <taxon>Rhabditomorpha</taxon>
        <taxon>Strongyloidea</taxon>
        <taxon>Strongylidae</taxon>
        <taxon>Strongylus</taxon>
    </lineage>
</organism>
<evidence type="ECO:0000313" key="1">
    <source>
        <dbReference type="EMBL" id="VDM75213.1"/>
    </source>
</evidence>
<dbReference type="InterPro" id="IPR038513">
    <property type="entry name" value="FAIM1_dom_sf"/>
</dbReference>
<keyword evidence="2" id="KW-1185">Reference proteome</keyword>
<reference evidence="1 2" key="1">
    <citation type="submission" date="2018-11" db="EMBL/GenBank/DDBJ databases">
        <authorList>
            <consortium name="Pathogen Informatics"/>
        </authorList>
    </citation>
    <scope>NUCLEOTIDE SEQUENCE [LARGE SCALE GENOMIC DNA]</scope>
</reference>
<dbReference type="Proteomes" id="UP000270094">
    <property type="component" value="Unassembled WGS sequence"/>
</dbReference>
<dbReference type="Gene3D" id="2.40.128.180">
    <property type="match status" value="3"/>
</dbReference>
<dbReference type="OrthoDB" id="6262731at2759"/>
<proteinExistence type="predicted"/>
<dbReference type="AlphaFoldDB" id="A0A3P7J432"/>
<sequence>MKCTITVEALGTFAYEYSLEVNGKNYEKFREEQSRKLLCWETHIGGEETRIVLGFLSCLVGDLFTAVLNAIIKMMEGDIVAKWTVPLQDKVHRIEFEHGTTTGKRVIRIDGKEILRRDWMFKLVGKESFQLGKMKCTITVEALGTFAYEYSLEVNGKNYEKFREEQSRKLLCWETHIGGEETRIVLDKETMEIWVNGNKIDTAGEFVADGTETHFEVGRHVCKIRATSSGRKKIGVVHDLYVDGEPIPQMTFSKAR</sequence>
<evidence type="ECO:0008006" key="3">
    <source>
        <dbReference type="Google" id="ProtNLM"/>
    </source>
</evidence>
<dbReference type="EMBL" id="UYYB01095045">
    <property type="protein sequence ID" value="VDM75213.1"/>
    <property type="molecule type" value="Genomic_DNA"/>
</dbReference>
<accession>A0A3P7J432</accession>
<gene>
    <name evidence="1" type="ORF">SVUK_LOCUS10211</name>
</gene>
<dbReference type="PANTHER" id="PTHR13088">
    <property type="entry name" value="FAS APOPTOTIC INHIBITORY MOLECULE FAIM"/>
    <property type="match status" value="1"/>
</dbReference>
<dbReference type="Pfam" id="PF06905">
    <property type="entry name" value="FAIM1"/>
    <property type="match status" value="2"/>
</dbReference>